<name>A0ABX3UD64_KLUIN</name>
<keyword evidence="1" id="KW-0472">Membrane</keyword>
<protein>
    <submittedName>
        <fullName evidence="2">Uncharacterized protein</fullName>
    </submittedName>
</protein>
<proteinExistence type="predicted"/>
<feature type="transmembrane region" description="Helical" evidence="1">
    <location>
        <begin position="6"/>
        <end position="26"/>
    </location>
</feature>
<keyword evidence="1" id="KW-1133">Transmembrane helix</keyword>
<gene>
    <name evidence="2" type="ORF">B2M27_15625</name>
</gene>
<evidence type="ECO:0000256" key="1">
    <source>
        <dbReference type="SAM" id="Phobius"/>
    </source>
</evidence>
<keyword evidence="2" id="KW-0614">Plasmid</keyword>
<evidence type="ECO:0000313" key="2">
    <source>
        <dbReference type="EMBL" id="ORJ49433.1"/>
    </source>
</evidence>
<evidence type="ECO:0000313" key="3">
    <source>
        <dbReference type="Proteomes" id="UP000192521"/>
    </source>
</evidence>
<geneLocation type="plasmid" evidence="2">
    <name>unnamed2</name>
</geneLocation>
<dbReference type="EMBL" id="MWPR01000023">
    <property type="protein sequence ID" value="ORJ49433.1"/>
    <property type="molecule type" value="Genomic_DNA"/>
</dbReference>
<dbReference type="Proteomes" id="UP000192521">
    <property type="component" value="Unassembled WGS sequence"/>
</dbReference>
<comment type="caution">
    <text evidence="2">The sequence shown here is derived from an EMBL/GenBank/DDBJ whole genome shotgun (WGS) entry which is preliminary data.</text>
</comment>
<keyword evidence="3" id="KW-1185">Reference proteome</keyword>
<keyword evidence="1" id="KW-0812">Transmembrane</keyword>
<accession>A0ABX3UD64</accession>
<reference evidence="2 3" key="1">
    <citation type="submission" date="2017-02" db="EMBL/GenBank/DDBJ databases">
        <title>Draft genome sequence of a Kluyvera intermedia isolate from a patient with a pancreatic abscess.</title>
        <authorList>
            <person name="Thele R."/>
        </authorList>
    </citation>
    <scope>NUCLEOTIDE SEQUENCE [LARGE SCALE GENOMIC DNA]</scope>
    <source>
        <strain evidence="2 3">FOSA7093</strain>
        <plasmid evidence="2">unnamed2</plasmid>
    </source>
</reference>
<organism evidence="2 3">
    <name type="scientific">Kluyvera intermedia</name>
    <name type="common">Enterobacter intermedius</name>
    <dbReference type="NCBI Taxonomy" id="61648"/>
    <lineage>
        <taxon>Bacteria</taxon>
        <taxon>Pseudomonadati</taxon>
        <taxon>Pseudomonadota</taxon>
        <taxon>Gammaproteobacteria</taxon>
        <taxon>Enterobacterales</taxon>
        <taxon>Enterobacteriaceae</taxon>
        <taxon>Kluyvera</taxon>
    </lineage>
</organism>
<sequence>MTGYLSIYIAIIAIVIALTAVLLSIYTQRKDKMYKIIFKKLKNGDKLNIKETYLLQRLRKQMGLK</sequence>